<reference evidence="2 3" key="1">
    <citation type="journal article" date="2020" name="Mol. Biol. Evol.">
        <title>Interspecific Gene Flow and the Evolution of Specialization in Black and White Rhinoceros.</title>
        <authorList>
            <person name="Moodley Y."/>
            <person name="Westbury M.V."/>
            <person name="Russo I.M."/>
            <person name="Gopalakrishnan S."/>
            <person name="Rakotoarivelo A."/>
            <person name="Olsen R.A."/>
            <person name="Prost S."/>
            <person name="Tunstall T."/>
            <person name="Ryder O.A."/>
            <person name="Dalen L."/>
            <person name="Bruford M.W."/>
        </authorList>
    </citation>
    <scope>NUCLEOTIDE SEQUENCE [LARGE SCALE GENOMIC DNA]</scope>
    <source>
        <strain evidence="2">SBR-YM</strain>
        <tissue evidence="2">Skin</tissue>
    </source>
</reference>
<proteinExistence type="predicted"/>
<organism evidence="2 3">
    <name type="scientific">Diceros bicornis minor</name>
    <name type="common">South-central black rhinoceros</name>
    <dbReference type="NCBI Taxonomy" id="77932"/>
    <lineage>
        <taxon>Eukaryota</taxon>
        <taxon>Metazoa</taxon>
        <taxon>Chordata</taxon>
        <taxon>Craniata</taxon>
        <taxon>Vertebrata</taxon>
        <taxon>Euteleostomi</taxon>
        <taxon>Mammalia</taxon>
        <taxon>Eutheria</taxon>
        <taxon>Laurasiatheria</taxon>
        <taxon>Perissodactyla</taxon>
        <taxon>Rhinocerotidae</taxon>
        <taxon>Diceros</taxon>
    </lineage>
</organism>
<evidence type="ECO:0000313" key="3">
    <source>
        <dbReference type="Proteomes" id="UP000551758"/>
    </source>
</evidence>
<protein>
    <submittedName>
        <fullName evidence="2">Uncharacterized protein</fullName>
    </submittedName>
</protein>
<dbReference type="EMBL" id="JACDTQ010002243">
    <property type="protein sequence ID" value="KAF5919613.1"/>
    <property type="molecule type" value="Genomic_DNA"/>
</dbReference>
<feature type="signal peptide" evidence="1">
    <location>
        <begin position="1"/>
        <end position="26"/>
    </location>
</feature>
<comment type="caution">
    <text evidence="2">The sequence shown here is derived from an EMBL/GenBank/DDBJ whole genome shotgun (WGS) entry which is preliminary data.</text>
</comment>
<evidence type="ECO:0000313" key="2">
    <source>
        <dbReference type="EMBL" id="KAF5919613.1"/>
    </source>
</evidence>
<keyword evidence="3" id="KW-1185">Reference proteome</keyword>
<keyword evidence="1" id="KW-0732">Signal</keyword>
<feature type="non-terminal residue" evidence="2">
    <location>
        <position position="1"/>
    </location>
</feature>
<sequence length="187" mass="20387">PQCTVFFSQMLTYILSFLPLSDQKEASIVSHAWYCAAQNALQEVRACTSVGAAPQGLLCGPDLGLPGPAYPCGCNSLFTSSMLLVQLEMAQRVQQTWSCLRELNRTGLRDQANPCFSWLSGCAPSLERLSLAYCHVTFKLGPAWGSIRPQDSSPSQLSFHNLLGHGSPLLPATRPYFPGPQRLLRTG</sequence>
<accession>A0A7J7EV91</accession>
<feature type="chain" id="PRO_5029888903" evidence="1">
    <location>
        <begin position="27"/>
        <end position="187"/>
    </location>
</feature>
<evidence type="ECO:0000256" key="1">
    <source>
        <dbReference type="SAM" id="SignalP"/>
    </source>
</evidence>
<gene>
    <name evidence="2" type="ORF">HPG69_000213</name>
</gene>
<name>A0A7J7EV91_DICBM</name>
<dbReference type="Proteomes" id="UP000551758">
    <property type="component" value="Unassembled WGS sequence"/>
</dbReference>
<dbReference type="AlphaFoldDB" id="A0A7J7EV91"/>